<dbReference type="FunFam" id="2.60.40.420:FF:000045">
    <property type="entry name" value="Laccase 2"/>
    <property type="match status" value="1"/>
</dbReference>
<feature type="chain" id="PRO_5031041434" evidence="2">
    <location>
        <begin position="28"/>
        <end position="705"/>
    </location>
</feature>
<name>A0A7R8V0V5_HERIL</name>
<dbReference type="GO" id="GO:0006826">
    <property type="term" value="P:iron ion transport"/>
    <property type="evidence" value="ECO:0007669"/>
    <property type="project" value="TreeGrafter"/>
</dbReference>
<evidence type="ECO:0000313" key="7">
    <source>
        <dbReference type="Proteomes" id="UP000594454"/>
    </source>
</evidence>
<reference evidence="6 7" key="1">
    <citation type="submission" date="2020-11" db="EMBL/GenBank/DDBJ databases">
        <authorList>
            <person name="Wallbank WR R."/>
            <person name="Pardo Diaz C."/>
            <person name="Kozak K."/>
            <person name="Martin S."/>
            <person name="Jiggins C."/>
            <person name="Moest M."/>
            <person name="Warren A I."/>
            <person name="Generalovic N T."/>
            <person name="Byers J.R.P. K."/>
            <person name="Montejo-Kovacevich G."/>
            <person name="Yen C E."/>
        </authorList>
    </citation>
    <scope>NUCLEOTIDE SEQUENCE [LARGE SCALE GENOMIC DNA]</scope>
</reference>
<evidence type="ECO:0000256" key="1">
    <source>
        <dbReference type="ARBA" id="ARBA00010609"/>
    </source>
</evidence>
<dbReference type="OrthoDB" id="2121828at2759"/>
<dbReference type="PANTHER" id="PTHR11709">
    <property type="entry name" value="MULTI-COPPER OXIDASE"/>
    <property type="match status" value="1"/>
</dbReference>
<dbReference type="AlphaFoldDB" id="A0A7R8V0V5"/>
<evidence type="ECO:0000256" key="2">
    <source>
        <dbReference type="SAM" id="SignalP"/>
    </source>
</evidence>
<dbReference type="CDD" id="cd13884">
    <property type="entry name" value="CuRO_2_tcLCC_insect_like"/>
    <property type="match status" value="1"/>
</dbReference>
<evidence type="ECO:0000259" key="3">
    <source>
        <dbReference type="Pfam" id="PF00394"/>
    </source>
</evidence>
<dbReference type="GO" id="GO:0016491">
    <property type="term" value="F:oxidoreductase activity"/>
    <property type="evidence" value="ECO:0007669"/>
    <property type="project" value="InterPro"/>
</dbReference>
<dbReference type="Pfam" id="PF07732">
    <property type="entry name" value="Cu-oxidase_3"/>
    <property type="match status" value="1"/>
</dbReference>
<dbReference type="InterPro" id="IPR045087">
    <property type="entry name" value="Cu-oxidase_fam"/>
</dbReference>
<dbReference type="GO" id="GO:0005886">
    <property type="term" value="C:plasma membrane"/>
    <property type="evidence" value="ECO:0007669"/>
    <property type="project" value="TreeGrafter"/>
</dbReference>
<evidence type="ECO:0000259" key="5">
    <source>
        <dbReference type="Pfam" id="PF07732"/>
    </source>
</evidence>
<dbReference type="EMBL" id="LR899013">
    <property type="protein sequence ID" value="CAD7090826.1"/>
    <property type="molecule type" value="Genomic_DNA"/>
</dbReference>
<proteinExistence type="inferred from homology"/>
<keyword evidence="7" id="KW-1185">Reference proteome</keyword>
<dbReference type="InterPro" id="IPR011707">
    <property type="entry name" value="Cu-oxidase-like_N"/>
</dbReference>
<accession>A0A7R8V0V5</accession>
<evidence type="ECO:0000313" key="6">
    <source>
        <dbReference type="EMBL" id="CAD7090826.1"/>
    </source>
</evidence>
<comment type="similarity">
    <text evidence="1">Belongs to the multicopper oxidase family.</text>
</comment>
<dbReference type="Gene3D" id="2.60.40.420">
    <property type="entry name" value="Cupredoxins - blue copper proteins"/>
    <property type="match status" value="3"/>
</dbReference>
<dbReference type="InterPro" id="IPR011706">
    <property type="entry name" value="Cu-oxidase_C"/>
</dbReference>
<keyword evidence="2" id="KW-0732">Signal</keyword>
<feature type="domain" description="Plastocyanin-like" evidence="4">
    <location>
        <begin position="553"/>
        <end position="686"/>
    </location>
</feature>
<organism evidence="6 7">
    <name type="scientific">Hermetia illucens</name>
    <name type="common">Black soldier fly</name>
    <dbReference type="NCBI Taxonomy" id="343691"/>
    <lineage>
        <taxon>Eukaryota</taxon>
        <taxon>Metazoa</taxon>
        <taxon>Ecdysozoa</taxon>
        <taxon>Arthropoda</taxon>
        <taxon>Hexapoda</taxon>
        <taxon>Insecta</taxon>
        <taxon>Pterygota</taxon>
        <taxon>Neoptera</taxon>
        <taxon>Endopterygota</taxon>
        <taxon>Diptera</taxon>
        <taxon>Brachycera</taxon>
        <taxon>Stratiomyomorpha</taxon>
        <taxon>Stratiomyidae</taxon>
        <taxon>Hermetiinae</taxon>
        <taxon>Hermetia</taxon>
    </lineage>
</organism>
<dbReference type="Pfam" id="PF00394">
    <property type="entry name" value="Cu-oxidase"/>
    <property type="match status" value="1"/>
</dbReference>
<protein>
    <submittedName>
        <fullName evidence="6">Uncharacterized protein</fullName>
    </submittedName>
</protein>
<dbReference type="OMA" id="CHGITRH"/>
<dbReference type="InParanoid" id="A0A7R8V0V5"/>
<dbReference type="InterPro" id="IPR008972">
    <property type="entry name" value="Cupredoxin"/>
</dbReference>
<dbReference type="Pfam" id="PF07731">
    <property type="entry name" value="Cu-oxidase_2"/>
    <property type="match status" value="1"/>
</dbReference>
<feature type="domain" description="Plastocyanin-like" evidence="3">
    <location>
        <begin position="272"/>
        <end position="434"/>
    </location>
</feature>
<evidence type="ECO:0000259" key="4">
    <source>
        <dbReference type="Pfam" id="PF07731"/>
    </source>
</evidence>
<feature type="domain" description="Plastocyanin-like" evidence="5">
    <location>
        <begin position="146"/>
        <end position="258"/>
    </location>
</feature>
<dbReference type="InterPro" id="IPR001117">
    <property type="entry name" value="Cu-oxidase_2nd"/>
</dbReference>
<dbReference type="SUPFAM" id="SSF49503">
    <property type="entry name" value="Cupredoxins"/>
    <property type="match status" value="3"/>
</dbReference>
<feature type="signal peptide" evidence="2">
    <location>
        <begin position="1"/>
        <end position="27"/>
    </location>
</feature>
<dbReference type="PANTHER" id="PTHR11709:SF232">
    <property type="entry name" value="STRAW, ISOFORM G"/>
    <property type="match status" value="1"/>
</dbReference>
<dbReference type="Proteomes" id="UP000594454">
    <property type="component" value="Chromosome 5"/>
</dbReference>
<sequence length="705" mass="78433">MVIGKNENAVLTLFILVVISKLTPIIGETRSNCSEGDIWPSDDNCYVYECGNNSQPIRYSKVCPPVPTCLAFGLYYENCCQYCNEKALQNINGDITWNDFETHPCKRNCVSGNTMTCIYSFDISAFLAFNAACNDCPVVKSDCDITNCVPTDGITKLILVANRTIPGPSIEVCAGDTVAVEARNGLISQAIVLHWHGIPQLGTPYADGVPYITQCPTIEEDSYLYIFHAINPGSYFWNSDEGLEKVDGLLGSLIIRQPMDKDPHAALYDTDDNVIFIQNWYHTFSESKLYGWAMSSLSSLSDNFLINGRGRILKRLNSTYEETSTDSAVTDAMPFAEFRIASGSRNRFRIINAGSAICPVAVSVDNHTLTVISADGFDIAPIEVQRIVMNNGERFDVIIQANQPVGNYWIRVKGVQACTSIERQQLAILRYGGSSSDDPTQPTDYYFPSDDEVTLDSTYNDDSSSLELHLTDLQSVKPLEPELSSDQVNNKFYIRLGYSSLFNPAFMASPNSLPKPRQQFNNITFEFPPTCLLTQPDEDHYFYCNEDSLRDQGKNCVQELCTCIHVLRVALNSTVEVILFNGDAIPADNDKTKSAQSAVHLHGYNFRVLGMEKVPGINEEKIRQMDKNGEIKRNFINPIIKDTVNIVQPGYTVIRFNATNAGAWALHGTVQFKYMTGTALLFMVGERSDLPPIPTGLPMCRNFIA</sequence>
<dbReference type="GO" id="GO:0005507">
    <property type="term" value="F:copper ion binding"/>
    <property type="evidence" value="ECO:0007669"/>
    <property type="project" value="InterPro"/>
</dbReference>
<gene>
    <name evidence="6" type="ORF">HERILL_LOCUS13284</name>
</gene>